<protein>
    <submittedName>
        <fullName evidence="2">Uncharacterized protein</fullName>
    </submittedName>
</protein>
<feature type="region of interest" description="Disordered" evidence="1">
    <location>
        <begin position="123"/>
        <end position="147"/>
    </location>
</feature>
<evidence type="ECO:0000256" key="1">
    <source>
        <dbReference type="SAM" id="MobiDB-lite"/>
    </source>
</evidence>
<feature type="compositionally biased region" description="Basic and acidic residues" evidence="1">
    <location>
        <begin position="125"/>
        <end position="135"/>
    </location>
</feature>
<dbReference type="RefSeq" id="WP_180136430.1">
    <property type="nucleotide sequence ID" value="NZ_JABMKT010000094.1"/>
</dbReference>
<dbReference type="AlphaFoldDB" id="A0A7Z0PHW3"/>
<gene>
    <name evidence="2" type="ORF">HP397_06840</name>
</gene>
<feature type="non-terminal residue" evidence="2">
    <location>
        <position position="147"/>
    </location>
</feature>
<proteinExistence type="predicted"/>
<dbReference type="Proteomes" id="UP000526184">
    <property type="component" value="Unassembled WGS sequence"/>
</dbReference>
<name>A0A7Z0PHW3_9FUSO</name>
<evidence type="ECO:0000313" key="3">
    <source>
        <dbReference type="Proteomes" id="UP000526184"/>
    </source>
</evidence>
<evidence type="ECO:0000313" key="2">
    <source>
        <dbReference type="EMBL" id="NYV28515.1"/>
    </source>
</evidence>
<keyword evidence="3" id="KW-1185">Reference proteome</keyword>
<sequence length="147" mass="16842">ITEENVELLPEDLKRRYYEARERGEELRVIVDQEKNVYTFGDMSELEFKKGLSRELGIHLEGRKTEEGKLLGATAGNIYSDYVLNGSEEITNLEKDNLLDIPRDAKVVSDSLYSVNALMSNGESSRIKEQNDNIGRKLKQKNMTKEQ</sequence>
<reference evidence="2 3" key="1">
    <citation type="submission" date="2020-05" db="EMBL/GenBank/DDBJ databases">
        <title>Streptobacillus felis strain LHL191014123.</title>
        <authorList>
            <person name="Fawzy A."/>
            <person name="Rau J."/>
            <person name="Risse K."/>
            <person name="Schauerte N."/>
            <person name="Geiger C."/>
            <person name="Blom J."/>
            <person name="Imirzalioglu C."/>
            <person name="Falgenhauer J."/>
            <person name="Bach A."/>
            <person name="Herden C."/>
            <person name="Eisenberg T."/>
        </authorList>
    </citation>
    <scope>NUCLEOTIDE SEQUENCE [LARGE SCALE GENOMIC DNA]</scope>
    <source>
        <strain evidence="2 3">LHL191014123</strain>
    </source>
</reference>
<accession>A0A7Z0PHW3</accession>
<comment type="caution">
    <text evidence="2">The sequence shown here is derived from an EMBL/GenBank/DDBJ whole genome shotgun (WGS) entry which is preliminary data.</text>
</comment>
<feature type="non-terminal residue" evidence="2">
    <location>
        <position position="1"/>
    </location>
</feature>
<organism evidence="2 3">
    <name type="scientific">Streptobacillus felis</name>
    <dbReference type="NCBI Taxonomy" id="1384509"/>
    <lineage>
        <taxon>Bacteria</taxon>
        <taxon>Fusobacteriati</taxon>
        <taxon>Fusobacteriota</taxon>
        <taxon>Fusobacteriia</taxon>
        <taxon>Fusobacteriales</taxon>
        <taxon>Leptotrichiaceae</taxon>
        <taxon>Streptobacillus</taxon>
    </lineage>
</organism>
<feature type="compositionally biased region" description="Basic residues" evidence="1">
    <location>
        <begin position="136"/>
        <end position="147"/>
    </location>
</feature>
<dbReference type="EMBL" id="JABMKT010000094">
    <property type="protein sequence ID" value="NYV28515.1"/>
    <property type="molecule type" value="Genomic_DNA"/>
</dbReference>